<dbReference type="EMBL" id="LR796737">
    <property type="protein sequence ID" value="CAB4162707.1"/>
    <property type="molecule type" value="Genomic_DNA"/>
</dbReference>
<keyword evidence="4" id="KW-0560">Oxidoreductase</keyword>
<name>A0A6J5M897_9CAUD</name>
<comment type="cofactor">
    <cofactor evidence="1">
        <name>L-ascorbate</name>
        <dbReference type="ChEBI" id="CHEBI:38290"/>
    </cofactor>
</comment>
<dbReference type="PROSITE" id="PS51471">
    <property type="entry name" value="FE2OG_OXY"/>
    <property type="match status" value="1"/>
</dbReference>
<evidence type="ECO:0000256" key="4">
    <source>
        <dbReference type="ARBA" id="ARBA00023002"/>
    </source>
</evidence>
<dbReference type="Gene3D" id="2.60.120.620">
    <property type="entry name" value="q2cbj1_9rhob like domain"/>
    <property type="match status" value="1"/>
</dbReference>
<feature type="domain" description="Fe2OG dioxygenase" evidence="6">
    <location>
        <begin position="115"/>
        <end position="208"/>
    </location>
</feature>
<dbReference type="GO" id="GO:0031418">
    <property type="term" value="F:L-ascorbic acid binding"/>
    <property type="evidence" value="ECO:0007669"/>
    <property type="project" value="InterPro"/>
</dbReference>
<dbReference type="EMBL" id="LR796418">
    <property type="protein sequence ID" value="CAB4143235.1"/>
    <property type="molecule type" value="Genomic_DNA"/>
</dbReference>
<accession>A0A6J5M897</accession>
<organism evidence="7">
    <name type="scientific">uncultured Caudovirales phage</name>
    <dbReference type="NCBI Taxonomy" id="2100421"/>
    <lineage>
        <taxon>Viruses</taxon>
        <taxon>Duplodnaviria</taxon>
        <taxon>Heunggongvirae</taxon>
        <taxon>Uroviricota</taxon>
        <taxon>Caudoviricetes</taxon>
        <taxon>Peduoviridae</taxon>
        <taxon>Maltschvirus</taxon>
        <taxon>Maltschvirus maltsch</taxon>
    </lineage>
</organism>
<reference evidence="7" key="1">
    <citation type="submission" date="2020-04" db="EMBL/GenBank/DDBJ databases">
        <authorList>
            <person name="Chiriac C."/>
            <person name="Salcher M."/>
            <person name="Ghai R."/>
            <person name="Kavagutti S V."/>
        </authorList>
    </citation>
    <scope>NUCLEOTIDE SEQUENCE</scope>
</reference>
<keyword evidence="5" id="KW-0408">Iron</keyword>
<dbReference type="SMART" id="SM00702">
    <property type="entry name" value="P4Hc"/>
    <property type="match status" value="1"/>
</dbReference>
<evidence type="ECO:0000313" key="7">
    <source>
        <dbReference type="EMBL" id="CAB4143235.1"/>
    </source>
</evidence>
<evidence type="ECO:0000259" key="6">
    <source>
        <dbReference type="PROSITE" id="PS51471"/>
    </source>
</evidence>
<dbReference type="InterPro" id="IPR006620">
    <property type="entry name" value="Pro_4_hyd_alph"/>
</dbReference>
<dbReference type="PANTHER" id="PTHR10869">
    <property type="entry name" value="PROLYL 4-HYDROXYLASE ALPHA SUBUNIT"/>
    <property type="match status" value="1"/>
</dbReference>
<evidence type="ECO:0000256" key="5">
    <source>
        <dbReference type="ARBA" id="ARBA00023004"/>
    </source>
</evidence>
<gene>
    <name evidence="7" type="ORF">UFOVP436_96</name>
    <name evidence="8" type="ORF">UFOVP784_96</name>
</gene>
<evidence type="ECO:0000313" key="8">
    <source>
        <dbReference type="EMBL" id="CAB4162707.1"/>
    </source>
</evidence>
<dbReference type="Pfam" id="PF13640">
    <property type="entry name" value="2OG-FeII_Oxy_3"/>
    <property type="match status" value="1"/>
</dbReference>
<dbReference type="InterPro" id="IPR045054">
    <property type="entry name" value="P4HA-like"/>
</dbReference>
<dbReference type="InterPro" id="IPR005123">
    <property type="entry name" value="Oxoglu/Fe-dep_dioxygenase_dom"/>
</dbReference>
<keyword evidence="2" id="KW-0479">Metal-binding</keyword>
<dbReference type="InterPro" id="IPR044862">
    <property type="entry name" value="Pro_4_hyd_alph_FE2OG_OXY"/>
</dbReference>
<dbReference type="GO" id="GO:0005506">
    <property type="term" value="F:iron ion binding"/>
    <property type="evidence" value="ECO:0007669"/>
    <property type="project" value="InterPro"/>
</dbReference>
<sequence>MEFFHVGACENPEDNRKFGIFLYRNAIPRELNIPERLEATIGNSTHDLFKWSEAMVGYSEKMPEYRDCVDLKMSPAHWPMLTPEFEEVKKCYEDVEVNLKKCLTHYESLYNFKMDYMEAINFVRYNPGQHFAVHADHGFSYTCTVSSVIYLNDDYEGGELWFPYLNINFKPQAGDIILFPSTFIYAHASLKVTSGTKYSAVTMFDYNDNNHKYASGYTAAGPVANQTAGISKGTNQPISYPMPGAPQ</sequence>
<dbReference type="GO" id="GO:0016705">
    <property type="term" value="F:oxidoreductase activity, acting on paired donors, with incorporation or reduction of molecular oxygen"/>
    <property type="evidence" value="ECO:0007669"/>
    <property type="project" value="InterPro"/>
</dbReference>
<dbReference type="PANTHER" id="PTHR10869:SF246">
    <property type="entry name" value="TRANSMEMBRANE PROLYL 4-HYDROXYLASE"/>
    <property type="match status" value="1"/>
</dbReference>
<proteinExistence type="predicted"/>
<evidence type="ECO:0000256" key="2">
    <source>
        <dbReference type="ARBA" id="ARBA00022723"/>
    </source>
</evidence>
<protein>
    <submittedName>
        <fullName evidence="7">Oxoglutarate/iron-dependent dioxygenase</fullName>
    </submittedName>
</protein>
<evidence type="ECO:0000256" key="1">
    <source>
        <dbReference type="ARBA" id="ARBA00001961"/>
    </source>
</evidence>
<evidence type="ECO:0000256" key="3">
    <source>
        <dbReference type="ARBA" id="ARBA00022964"/>
    </source>
</evidence>
<keyword evidence="3 7" id="KW-0223">Dioxygenase</keyword>
<dbReference type="GO" id="GO:0051213">
    <property type="term" value="F:dioxygenase activity"/>
    <property type="evidence" value="ECO:0007669"/>
    <property type="project" value="UniProtKB-KW"/>
</dbReference>